<keyword evidence="2" id="KW-1185">Reference proteome</keyword>
<protein>
    <submittedName>
        <fullName evidence="1">Uncharacterized protein</fullName>
    </submittedName>
</protein>
<dbReference type="AlphaFoldDB" id="A0A6A5YQ32"/>
<evidence type="ECO:0000313" key="2">
    <source>
        <dbReference type="Proteomes" id="UP000799770"/>
    </source>
</evidence>
<proteinExistence type="predicted"/>
<evidence type="ECO:0000313" key="1">
    <source>
        <dbReference type="EMBL" id="KAF2109100.1"/>
    </source>
</evidence>
<organism evidence="1 2">
    <name type="scientific">Lophiotrema nucula</name>
    <dbReference type="NCBI Taxonomy" id="690887"/>
    <lineage>
        <taxon>Eukaryota</taxon>
        <taxon>Fungi</taxon>
        <taxon>Dikarya</taxon>
        <taxon>Ascomycota</taxon>
        <taxon>Pezizomycotina</taxon>
        <taxon>Dothideomycetes</taxon>
        <taxon>Pleosporomycetidae</taxon>
        <taxon>Pleosporales</taxon>
        <taxon>Lophiotremataceae</taxon>
        <taxon>Lophiotrema</taxon>
    </lineage>
</organism>
<dbReference type="Proteomes" id="UP000799770">
    <property type="component" value="Unassembled WGS sequence"/>
</dbReference>
<gene>
    <name evidence="1" type="ORF">BDV96DRAFT_251371</name>
</gene>
<reference evidence="1" key="1">
    <citation type="journal article" date="2020" name="Stud. Mycol.">
        <title>101 Dothideomycetes genomes: a test case for predicting lifestyles and emergence of pathogens.</title>
        <authorList>
            <person name="Haridas S."/>
            <person name="Albert R."/>
            <person name="Binder M."/>
            <person name="Bloem J."/>
            <person name="Labutti K."/>
            <person name="Salamov A."/>
            <person name="Andreopoulos B."/>
            <person name="Baker S."/>
            <person name="Barry K."/>
            <person name="Bills G."/>
            <person name="Bluhm B."/>
            <person name="Cannon C."/>
            <person name="Castanera R."/>
            <person name="Culley D."/>
            <person name="Daum C."/>
            <person name="Ezra D."/>
            <person name="Gonzalez J."/>
            <person name="Henrissat B."/>
            <person name="Kuo A."/>
            <person name="Liang C."/>
            <person name="Lipzen A."/>
            <person name="Lutzoni F."/>
            <person name="Magnuson J."/>
            <person name="Mondo S."/>
            <person name="Nolan M."/>
            <person name="Ohm R."/>
            <person name="Pangilinan J."/>
            <person name="Park H.-J."/>
            <person name="Ramirez L."/>
            <person name="Alfaro M."/>
            <person name="Sun H."/>
            <person name="Tritt A."/>
            <person name="Yoshinaga Y."/>
            <person name="Zwiers L.-H."/>
            <person name="Turgeon B."/>
            <person name="Goodwin S."/>
            <person name="Spatafora J."/>
            <person name="Crous P."/>
            <person name="Grigoriev I."/>
        </authorList>
    </citation>
    <scope>NUCLEOTIDE SEQUENCE</scope>
    <source>
        <strain evidence="1">CBS 627.86</strain>
    </source>
</reference>
<dbReference type="OrthoDB" id="3762945at2759"/>
<accession>A0A6A5YQ32</accession>
<dbReference type="EMBL" id="ML977344">
    <property type="protein sequence ID" value="KAF2109100.1"/>
    <property type="molecule type" value="Genomic_DNA"/>
</dbReference>
<name>A0A6A5YQ32_9PLEO</name>
<sequence length="195" mass="22989">MLRLQGWAAQTILTLYSDSYCQSTAPCSKTTPMGPKPCPYLGCRKFYPHHVFDRGHYYAPNAFPHPSTTYYWRSRCHHDRNPCCELCKIWEELLPPAVMLQGHSWHTIEDSFEHLHEYYCELTIGLDSDESYEISCRVEHLSQRIWTWCAQRPYWPEVVKLAEALRELAIEIQIGPPREAFYVMPKPRYLGGHFY</sequence>